<evidence type="ECO:0000313" key="1">
    <source>
        <dbReference type="EMBL" id="KAA1098652.1"/>
    </source>
</evidence>
<gene>
    <name evidence="1" type="ORF">PGTUg99_012056</name>
</gene>
<accession>A0A5B0PD45</accession>
<evidence type="ECO:0000313" key="2">
    <source>
        <dbReference type="Proteomes" id="UP000325313"/>
    </source>
</evidence>
<comment type="caution">
    <text evidence="1">The sequence shown here is derived from an EMBL/GenBank/DDBJ whole genome shotgun (WGS) entry which is preliminary data.</text>
</comment>
<name>A0A5B0PD45_PUCGR</name>
<dbReference type="SUPFAM" id="SSF50978">
    <property type="entry name" value="WD40 repeat-like"/>
    <property type="match status" value="1"/>
</dbReference>
<dbReference type="EMBL" id="VDEP01000348">
    <property type="protein sequence ID" value="KAA1098652.1"/>
    <property type="molecule type" value="Genomic_DNA"/>
</dbReference>
<sequence length="767" mass="86575">MYAVVVNLKMTGGLAVHLEVERKPYIFCPEPVPPCSPVHLVEAPRERCTQKGRSTWFQPVIRIRSMMSFSTTLSLTQPRSTSSPAPAHPRLLTVKLYPSLSSSAIDPSTSGSSNQIISVSSSQSSPHSKFLVQHYHLPRSSVRLPYNSYLIDLNGSSEHANPGGTITAIELAVTNRAALSPCLVFGTTTGALYLTRSDFSRPHSKLRQLHRSPILALASCPLDILPTVLISGSSTELLLWDLDDRSAQPTCLRAFGRQNPKFLSNPYASVLVGVQFRRLSNREVNVLAEFEDGLISCWNLNVLLHRELIKPKPSLFSAKYQKSFPLLDACCASAEDNDFHVFAVDPQDGWVQKSQSGRNLFQLSSSISRFVCISCDHQTQKIELLALFQDTQQLMKIAIDDSSHTEPPGITMTQVESDCTFFHYDRSDGWLVTCKSTTQEMSVRQIDRSLPIAQSYDMYTQTHLKRSYSSVIRNPGFLTLEIIQGIGDSQSRDSDLIKLLRAELDQRLKFPSHLRLAIYKRMLIKSKSQEEELTTTYYRYLSRPSPEVFMKKFRAAWKLEEAEFQFSLETLLSIFHGMEKYSESSLVDKLAPILYSFLKILESAEEINKSDDGEESIELVEIYKVGWLMIDRFGEGAFGEKGNSHNDRKKNYEVFAEKVTQRLLDHRSSIGRSLLEHLGYHSVSIGKECLPRLTHGFLMGFSSPESFESLMDHLVIGHCGLTSFVEVCARLLEHFGQEILRLTTQKDILNFFGLTHQINIQTFRNSS</sequence>
<reference evidence="1 2" key="1">
    <citation type="submission" date="2019-05" db="EMBL/GenBank/DDBJ databases">
        <title>Emergence of the Ug99 lineage of the wheat stem rust pathogen through somatic hybridization.</title>
        <authorList>
            <person name="Li F."/>
            <person name="Upadhyaya N.M."/>
            <person name="Sperschneider J."/>
            <person name="Matny O."/>
            <person name="Nguyen-Phuc H."/>
            <person name="Mago R."/>
            <person name="Raley C."/>
            <person name="Miller M.E."/>
            <person name="Silverstein K.A.T."/>
            <person name="Henningsen E."/>
            <person name="Hirsch C.D."/>
            <person name="Visser B."/>
            <person name="Pretorius Z.A."/>
            <person name="Steffenson B.J."/>
            <person name="Schwessinger B."/>
            <person name="Dodds P.N."/>
            <person name="Figueroa M."/>
        </authorList>
    </citation>
    <scope>NUCLEOTIDE SEQUENCE [LARGE SCALE GENOMIC DNA]</scope>
    <source>
        <strain evidence="1 2">Ug99</strain>
    </source>
</reference>
<dbReference type="AlphaFoldDB" id="A0A5B0PD45"/>
<dbReference type="Proteomes" id="UP000325313">
    <property type="component" value="Unassembled WGS sequence"/>
</dbReference>
<dbReference type="InterPro" id="IPR036322">
    <property type="entry name" value="WD40_repeat_dom_sf"/>
</dbReference>
<proteinExistence type="predicted"/>
<organism evidence="1 2">
    <name type="scientific">Puccinia graminis f. sp. tritici</name>
    <dbReference type="NCBI Taxonomy" id="56615"/>
    <lineage>
        <taxon>Eukaryota</taxon>
        <taxon>Fungi</taxon>
        <taxon>Dikarya</taxon>
        <taxon>Basidiomycota</taxon>
        <taxon>Pucciniomycotina</taxon>
        <taxon>Pucciniomycetes</taxon>
        <taxon>Pucciniales</taxon>
        <taxon>Pucciniaceae</taxon>
        <taxon>Puccinia</taxon>
    </lineage>
</organism>
<protein>
    <submittedName>
        <fullName evidence="1">Uncharacterized protein</fullName>
    </submittedName>
</protein>